<dbReference type="InterPro" id="IPR036691">
    <property type="entry name" value="Endo/exonu/phosph_ase_sf"/>
</dbReference>
<evidence type="ECO:0000313" key="3">
    <source>
        <dbReference type="EMBL" id="MCC2616393.1"/>
    </source>
</evidence>
<feature type="signal peptide" evidence="1">
    <location>
        <begin position="1"/>
        <end position="18"/>
    </location>
</feature>
<proteinExistence type="predicted"/>
<gene>
    <name evidence="3" type="ORF">LJ739_09090</name>
</gene>
<dbReference type="Pfam" id="PF03372">
    <property type="entry name" value="Exo_endo_phos"/>
    <property type="match status" value="1"/>
</dbReference>
<dbReference type="GO" id="GO:0004519">
    <property type="term" value="F:endonuclease activity"/>
    <property type="evidence" value="ECO:0007669"/>
    <property type="project" value="UniProtKB-KW"/>
</dbReference>
<evidence type="ECO:0000313" key="4">
    <source>
        <dbReference type="Proteomes" id="UP001520878"/>
    </source>
</evidence>
<keyword evidence="4" id="KW-1185">Reference proteome</keyword>
<feature type="chain" id="PRO_5046938423" evidence="1">
    <location>
        <begin position="19"/>
        <end position="389"/>
    </location>
</feature>
<dbReference type="RefSeq" id="WP_229159619.1">
    <property type="nucleotide sequence ID" value="NZ_JAJEWP010000002.1"/>
</dbReference>
<evidence type="ECO:0000259" key="2">
    <source>
        <dbReference type="Pfam" id="PF03372"/>
    </source>
</evidence>
<reference evidence="3 4" key="1">
    <citation type="submission" date="2021-10" db="EMBL/GenBank/DDBJ databases">
        <title>Draft genome of Aestuariibacter halophilus JC2043.</title>
        <authorList>
            <person name="Emsley S.A."/>
            <person name="Pfannmuller K.M."/>
            <person name="Ushijima B."/>
            <person name="Saw J.H."/>
            <person name="Videau P."/>
        </authorList>
    </citation>
    <scope>NUCLEOTIDE SEQUENCE [LARGE SCALE GENOMIC DNA]</scope>
    <source>
        <strain evidence="3 4">JC2043</strain>
    </source>
</reference>
<evidence type="ECO:0000256" key="1">
    <source>
        <dbReference type="SAM" id="SignalP"/>
    </source>
</evidence>
<feature type="domain" description="Endonuclease/exonuclease/phosphatase" evidence="2">
    <location>
        <begin position="23"/>
        <end position="377"/>
    </location>
</feature>
<protein>
    <submittedName>
        <fullName evidence="3">Endonuclease/exonuclease/phosphatase family protein</fullName>
    </submittedName>
</protein>
<keyword evidence="3" id="KW-0255">Endonuclease</keyword>
<keyword evidence="3" id="KW-0540">Nuclease</keyword>
<dbReference type="Gene3D" id="3.60.10.10">
    <property type="entry name" value="Endonuclease/exonuclease/phosphatase"/>
    <property type="match status" value="1"/>
</dbReference>
<accession>A0ABS8G794</accession>
<comment type="caution">
    <text evidence="3">The sequence shown here is derived from an EMBL/GenBank/DDBJ whole genome shotgun (WGS) entry which is preliminary data.</text>
</comment>
<keyword evidence="3" id="KW-0378">Hydrolase</keyword>
<keyword evidence="1" id="KW-0732">Signal</keyword>
<dbReference type="EMBL" id="JAJEWP010000002">
    <property type="protein sequence ID" value="MCC2616393.1"/>
    <property type="molecule type" value="Genomic_DNA"/>
</dbReference>
<dbReference type="Proteomes" id="UP001520878">
    <property type="component" value="Unassembled WGS sequence"/>
</dbReference>
<organism evidence="3 4">
    <name type="scientific">Fluctibacter halophilus</name>
    <dbReference type="NCBI Taxonomy" id="226011"/>
    <lineage>
        <taxon>Bacteria</taxon>
        <taxon>Pseudomonadati</taxon>
        <taxon>Pseudomonadota</taxon>
        <taxon>Gammaproteobacteria</taxon>
        <taxon>Alteromonadales</taxon>
        <taxon>Alteromonadaceae</taxon>
        <taxon>Fluctibacter</taxon>
    </lineage>
</organism>
<dbReference type="SUPFAM" id="SSF56219">
    <property type="entry name" value="DNase I-like"/>
    <property type="match status" value="1"/>
</dbReference>
<dbReference type="InterPro" id="IPR005135">
    <property type="entry name" value="Endo/exonuclease/phosphatase"/>
</dbReference>
<sequence length="389" mass="43006">MRYVGLLLIMISTFHSQAAIRIATFNVSMEGDNYVNRGIEPSGEELKVALASGDHPQIRNIAEIIQRVRPDILLLNEFDYIAEPEHGVEAFVKHYLNAPQQGAEAIDYPYYYVAPVNTGVASGVDLSGDGQVDSVGDDAFGYGKYPGQYGMVLLSRFPIQTDDVRTFQRFLWKDMPDNLMVDVKHPDGRPWYKDRAQAVMRLSSKSHWDVPVSVNGKTLHLLASHPTPPVFDGPENRNGMRNHDEVRFWLDYLDGKNSAYIYDDNGRSGGLSDPARFVILGDLNASAEEGDGFKGPIQQLLSHPLVNAQPVPTSDGGREHRADNPHGATHTAAFGLRVDYVLPSSAGMTVTSSGIFWPSNEAPLARLVRDRAASSDHRMVWIDVTLTSD</sequence>
<name>A0ABS8G794_9ALTE</name>